<dbReference type="Proteomes" id="UP000297762">
    <property type="component" value="Unassembled WGS sequence"/>
</dbReference>
<dbReference type="PROSITE" id="PS51186">
    <property type="entry name" value="GNAT"/>
    <property type="match status" value="1"/>
</dbReference>
<feature type="domain" description="N-acetyltransferase" evidence="2">
    <location>
        <begin position="6"/>
        <end position="172"/>
    </location>
</feature>
<gene>
    <name evidence="3" type="ORF">EHQ64_00570</name>
</gene>
<organism evidence="3 4">
    <name type="scientific">Leptospira sarikeiensis</name>
    <dbReference type="NCBI Taxonomy" id="2484943"/>
    <lineage>
        <taxon>Bacteria</taxon>
        <taxon>Pseudomonadati</taxon>
        <taxon>Spirochaetota</taxon>
        <taxon>Spirochaetia</taxon>
        <taxon>Leptospirales</taxon>
        <taxon>Leptospiraceae</taxon>
        <taxon>Leptospira</taxon>
    </lineage>
</organism>
<dbReference type="EMBL" id="RQGF01000004">
    <property type="protein sequence ID" value="TGL65798.1"/>
    <property type="molecule type" value="Genomic_DNA"/>
</dbReference>
<dbReference type="SUPFAM" id="SSF55729">
    <property type="entry name" value="Acyl-CoA N-acyltransferases (Nat)"/>
    <property type="match status" value="1"/>
</dbReference>
<comment type="caution">
    <text evidence="3">The sequence shown here is derived from an EMBL/GenBank/DDBJ whole genome shotgun (WGS) entry which is preliminary data.</text>
</comment>
<dbReference type="PANTHER" id="PTHR31438:SF1">
    <property type="entry name" value="LYSINE N-ACYLTRANSFERASE C17G9.06C-RELATED"/>
    <property type="match status" value="1"/>
</dbReference>
<keyword evidence="3" id="KW-0808">Transferase</keyword>
<evidence type="ECO:0000313" key="3">
    <source>
        <dbReference type="EMBL" id="TGL65798.1"/>
    </source>
</evidence>
<keyword evidence="4" id="KW-1185">Reference proteome</keyword>
<evidence type="ECO:0000313" key="4">
    <source>
        <dbReference type="Proteomes" id="UP000297762"/>
    </source>
</evidence>
<dbReference type="RefSeq" id="WP_135647532.1">
    <property type="nucleotide sequence ID" value="NZ_RQGF01000004.1"/>
</dbReference>
<dbReference type="AlphaFoldDB" id="A0A4R9KF03"/>
<accession>A0A4R9KF03</accession>
<dbReference type="Pfam" id="PF13523">
    <property type="entry name" value="Acetyltransf_8"/>
    <property type="match status" value="1"/>
</dbReference>
<dbReference type="Gene3D" id="3.40.630.30">
    <property type="match status" value="1"/>
</dbReference>
<sequence>MEKSGISLRPANYSDLQILQEWDEKEHVIQSDPNDDWGWETELLRFPDWREQLIAEKNGVPIGFVQIIDPQREDSHYWGEIGPGFMAVDIWLGDEENLGKGYGTKIMADAIGKCFSNSSVHSVLVDPLLENLKAHKFYEKFGFRFLEFRTFGTDHCKVYVLDREVWIKSQAP</sequence>
<evidence type="ECO:0000256" key="1">
    <source>
        <dbReference type="ARBA" id="ARBA00023251"/>
    </source>
</evidence>
<evidence type="ECO:0000259" key="2">
    <source>
        <dbReference type="PROSITE" id="PS51186"/>
    </source>
</evidence>
<dbReference type="InterPro" id="IPR000182">
    <property type="entry name" value="GNAT_dom"/>
</dbReference>
<keyword evidence="1" id="KW-0046">Antibiotic resistance</keyword>
<reference evidence="3" key="1">
    <citation type="journal article" date="2019" name="PLoS Negl. Trop. Dis.">
        <title>Revisiting the worldwide diversity of Leptospira species in the environment.</title>
        <authorList>
            <person name="Vincent A.T."/>
            <person name="Schiettekatte O."/>
            <person name="Bourhy P."/>
            <person name="Veyrier F.J."/>
            <person name="Picardeau M."/>
        </authorList>
    </citation>
    <scope>NUCLEOTIDE SEQUENCE [LARGE SCALE GENOMIC DNA]</scope>
    <source>
        <strain evidence="3">201702455</strain>
    </source>
</reference>
<dbReference type="GO" id="GO:0046677">
    <property type="term" value="P:response to antibiotic"/>
    <property type="evidence" value="ECO:0007669"/>
    <property type="project" value="UniProtKB-KW"/>
</dbReference>
<name>A0A4R9KF03_9LEPT</name>
<dbReference type="GO" id="GO:0016410">
    <property type="term" value="F:N-acyltransferase activity"/>
    <property type="evidence" value="ECO:0007669"/>
    <property type="project" value="TreeGrafter"/>
</dbReference>
<dbReference type="CDD" id="cd04301">
    <property type="entry name" value="NAT_SF"/>
    <property type="match status" value="1"/>
</dbReference>
<dbReference type="OrthoDB" id="326501at2"/>
<dbReference type="PANTHER" id="PTHR31438">
    <property type="entry name" value="LYSINE N-ACYLTRANSFERASE C17G9.06C-RELATED"/>
    <property type="match status" value="1"/>
</dbReference>
<proteinExistence type="predicted"/>
<protein>
    <submittedName>
        <fullName evidence="3">GNAT family N-acetyltransferase</fullName>
    </submittedName>
</protein>
<dbReference type="InterPro" id="IPR016181">
    <property type="entry name" value="Acyl_CoA_acyltransferase"/>
</dbReference>